<organism evidence="8 9">
    <name type="scientific">Hibiscus sabdariffa</name>
    <name type="common">roselle</name>
    <dbReference type="NCBI Taxonomy" id="183260"/>
    <lineage>
        <taxon>Eukaryota</taxon>
        <taxon>Viridiplantae</taxon>
        <taxon>Streptophyta</taxon>
        <taxon>Embryophyta</taxon>
        <taxon>Tracheophyta</taxon>
        <taxon>Spermatophyta</taxon>
        <taxon>Magnoliopsida</taxon>
        <taxon>eudicotyledons</taxon>
        <taxon>Gunneridae</taxon>
        <taxon>Pentapetalae</taxon>
        <taxon>rosids</taxon>
        <taxon>malvids</taxon>
        <taxon>Malvales</taxon>
        <taxon>Malvaceae</taxon>
        <taxon>Malvoideae</taxon>
        <taxon>Hibiscus</taxon>
    </lineage>
</organism>
<feature type="domain" description="WRKY" evidence="7">
    <location>
        <begin position="108"/>
        <end position="139"/>
    </location>
</feature>
<dbReference type="InterPro" id="IPR036576">
    <property type="entry name" value="WRKY_dom_sf"/>
</dbReference>
<evidence type="ECO:0000256" key="2">
    <source>
        <dbReference type="ARBA" id="ARBA00023015"/>
    </source>
</evidence>
<dbReference type="Pfam" id="PF03106">
    <property type="entry name" value="WRKY"/>
    <property type="match status" value="1"/>
</dbReference>
<sequence>MNSTSSSSSCLTDTHSYTALTQTWAPVEAPSVTPASFVPSLQQSLTQDFTKPNLFSSNSRSTELEFTEESFSMLSNSSFMPFATTEESIGSNSKKGSSLSAGKQCTGRGYYKCSSFRGCPARKHVERAMNEGEHHHSQPAVQKNMSPGEGFFTREHEERASAKSSMSTIT</sequence>
<dbReference type="EMBL" id="JBBPBM010000077">
    <property type="protein sequence ID" value="KAK8511683.1"/>
    <property type="molecule type" value="Genomic_DNA"/>
</dbReference>
<evidence type="ECO:0000313" key="8">
    <source>
        <dbReference type="EMBL" id="KAK8511683.1"/>
    </source>
</evidence>
<dbReference type="SUPFAM" id="SSF118290">
    <property type="entry name" value="WRKY DNA-binding domain"/>
    <property type="match status" value="1"/>
</dbReference>
<keyword evidence="2" id="KW-0805">Transcription regulation</keyword>
<accession>A0ABR2BX26</accession>
<comment type="subcellular location">
    <subcellularLocation>
        <location evidence="1">Nucleus</location>
    </subcellularLocation>
</comment>
<comment type="caution">
    <text evidence="8">The sequence shown here is derived from an EMBL/GenBank/DDBJ whole genome shotgun (WGS) entry which is preliminary data.</text>
</comment>
<name>A0ABR2BX26_9ROSI</name>
<keyword evidence="4" id="KW-0804">Transcription</keyword>
<evidence type="ECO:0000313" key="9">
    <source>
        <dbReference type="Proteomes" id="UP001472677"/>
    </source>
</evidence>
<evidence type="ECO:0000256" key="5">
    <source>
        <dbReference type="ARBA" id="ARBA00023242"/>
    </source>
</evidence>
<keyword evidence="3" id="KW-0238">DNA-binding</keyword>
<feature type="compositionally biased region" description="Basic and acidic residues" evidence="6">
    <location>
        <begin position="152"/>
        <end position="161"/>
    </location>
</feature>
<dbReference type="SMART" id="SM00774">
    <property type="entry name" value="WRKY"/>
    <property type="match status" value="1"/>
</dbReference>
<gene>
    <name evidence="8" type="ORF">V6N12_000729</name>
</gene>
<evidence type="ECO:0000256" key="6">
    <source>
        <dbReference type="SAM" id="MobiDB-lite"/>
    </source>
</evidence>
<evidence type="ECO:0000256" key="4">
    <source>
        <dbReference type="ARBA" id="ARBA00023163"/>
    </source>
</evidence>
<proteinExistence type="predicted"/>
<dbReference type="Gene3D" id="2.20.25.80">
    <property type="entry name" value="WRKY domain"/>
    <property type="match status" value="1"/>
</dbReference>
<evidence type="ECO:0000256" key="3">
    <source>
        <dbReference type="ARBA" id="ARBA00023125"/>
    </source>
</evidence>
<dbReference type="InterPro" id="IPR003657">
    <property type="entry name" value="WRKY_dom"/>
</dbReference>
<keyword evidence="5" id="KW-0539">Nucleus</keyword>
<reference evidence="8 9" key="1">
    <citation type="journal article" date="2024" name="G3 (Bethesda)">
        <title>Genome assembly of Hibiscus sabdariffa L. provides insights into metabolisms of medicinal natural products.</title>
        <authorList>
            <person name="Kim T."/>
        </authorList>
    </citation>
    <scope>NUCLEOTIDE SEQUENCE [LARGE SCALE GENOMIC DNA]</scope>
    <source>
        <strain evidence="8">TK-2024</strain>
        <tissue evidence="8">Old leaves</tissue>
    </source>
</reference>
<evidence type="ECO:0000256" key="1">
    <source>
        <dbReference type="ARBA" id="ARBA00004123"/>
    </source>
</evidence>
<feature type="region of interest" description="Disordered" evidence="6">
    <location>
        <begin position="128"/>
        <end position="170"/>
    </location>
</feature>
<dbReference type="Proteomes" id="UP001472677">
    <property type="component" value="Unassembled WGS sequence"/>
</dbReference>
<protein>
    <recommendedName>
        <fullName evidence="7">WRKY domain-containing protein</fullName>
    </recommendedName>
</protein>
<keyword evidence="9" id="KW-1185">Reference proteome</keyword>
<evidence type="ECO:0000259" key="7">
    <source>
        <dbReference type="PROSITE" id="PS50811"/>
    </source>
</evidence>
<dbReference type="PROSITE" id="PS50811">
    <property type="entry name" value="WRKY"/>
    <property type="match status" value="1"/>
</dbReference>